<keyword evidence="3" id="KW-1185">Reference proteome</keyword>
<name>A0ABD4T6F6_9CYAN</name>
<dbReference type="Proteomes" id="UP000031561">
    <property type="component" value="Unassembled WGS sequence"/>
</dbReference>
<comment type="caution">
    <text evidence="2">The sequence shown here is derived from an EMBL/GenBank/DDBJ whole genome shotgun (WGS) entry which is preliminary data.</text>
</comment>
<dbReference type="RefSeq" id="WP_166275790.1">
    <property type="nucleotide sequence ID" value="NZ_JTHE03000088.1"/>
</dbReference>
<sequence>MELLSITQTKQDLFRVFQQLDGQSCPSFYNFHLHTLHSDGQCDPLRLYEQAIHLGLKGLAITDHHSVEAYLRVVEWQQAHRCLPSYPQIWSGVEITADLLAVDVHILGYAFDPAHGDLRPYLQGDAVQGALRSAEAVIQAIHSAGGIAVLAHPARYKKSAAVLVAAAADLRIDGVETYYCYGSDHPWEPSPKQTKAVKALGDRYSLLNTCGTDTHGLDITRRR</sequence>
<accession>A0ABD4T6F6</accession>
<dbReference type="Pfam" id="PF02811">
    <property type="entry name" value="PHP"/>
    <property type="match status" value="1"/>
</dbReference>
<proteinExistence type="predicted"/>
<evidence type="ECO:0000313" key="2">
    <source>
        <dbReference type="EMBL" id="MCM1984142.1"/>
    </source>
</evidence>
<feature type="domain" description="Polymerase/histidinol phosphatase N-terminal" evidence="1">
    <location>
        <begin position="29"/>
        <end position="99"/>
    </location>
</feature>
<dbReference type="SMART" id="SM00481">
    <property type="entry name" value="POLIIIAc"/>
    <property type="match status" value="1"/>
</dbReference>
<gene>
    <name evidence="2" type="ORF">QQ91_0015060</name>
</gene>
<dbReference type="CDD" id="cd07438">
    <property type="entry name" value="PHP_HisPPase_AMP"/>
    <property type="match status" value="1"/>
</dbReference>
<dbReference type="Gene3D" id="3.20.20.140">
    <property type="entry name" value="Metal-dependent hydrolases"/>
    <property type="match status" value="1"/>
</dbReference>
<dbReference type="AlphaFoldDB" id="A0ABD4T6F6"/>
<dbReference type="PANTHER" id="PTHR42924">
    <property type="entry name" value="EXONUCLEASE"/>
    <property type="match status" value="1"/>
</dbReference>
<evidence type="ECO:0000313" key="3">
    <source>
        <dbReference type="Proteomes" id="UP000031561"/>
    </source>
</evidence>
<organism evidence="2 3">
    <name type="scientific">Lyngbya confervoides BDU141951</name>
    <dbReference type="NCBI Taxonomy" id="1574623"/>
    <lineage>
        <taxon>Bacteria</taxon>
        <taxon>Bacillati</taxon>
        <taxon>Cyanobacteriota</taxon>
        <taxon>Cyanophyceae</taxon>
        <taxon>Oscillatoriophycideae</taxon>
        <taxon>Oscillatoriales</taxon>
        <taxon>Microcoleaceae</taxon>
        <taxon>Lyngbya</taxon>
    </lineage>
</organism>
<dbReference type="SUPFAM" id="SSF89550">
    <property type="entry name" value="PHP domain-like"/>
    <property type="match status" value="1"/>
</dbReference>
<protein>
    <submittedName>
        <fullName evidence="2">PHP domain-containing protein</fullName>
    </submittedName>
</protein>
<dbReference type="PANTHER" id="PTHR42924:SF3">
    <property type="entry name" value="POLYMERASE_HISTIDINOL PHOSPHATASE N-TERMINAL DOMAIN-CONTAINING PROTEIN"/>
    <property type="match status" value="1"/>
</dbReference>
<dbReference type="InterPro" id="IPR052018">
    <property type="entry name" value="PHP_domain"/>
</dbReference>
<dbReference type="InterPro" id="IPR016195">
    <property type="entry name" value="Pol/histidinol_Pase-like"/>
</dbReference>
<reference evidence="2 3" key="1">
    <citation type="journal article" date="2015" name="Genome Announc.">
        <title>Draft Genome Sequence of Filamentous Marine Cyanobacterium Lyngbya confervoides Strain BDU141951.</title>
        <authorList>
            <person name="Chandrababunaidu M.M."/>
            <person name="Sen D."/>
            <person name="Tripathy S."/>
        </authorList>
    </citation>
    <scope>NUCLEOTIDE SEQUENCE [LARGE SCALE GENOMIC DNA]</scope>
    <source>
        <strain evidence="2 3">BDU141951</strain>
    </source>
</reference>
<dbReference type="EMBL" id="JTHE03000088">
    <property type="protein sequence ID" value="MCM1984142.1"/>
    <property type="molecule type" value="Genomic_DNA"/>
</dbReference>
<evidence type="ECO:0000259" key="1">
    <source>
        <dbReference type="SMART" id="SM00481"/>
    </source>
</evidence>
<dbReference type="InterPro" id="IPR003141">
    <property type="entry name" value="Pol/His_phosphatase_N"/>
</dbReference>
<dbReference type="InterPro" id="IPR004013">
    <property type="entry name" value="PHP_dom"/>
</dbReference>